<evidence type="ECO:0000256" key="7">
    <source>
        <dbReference type="SAM" id="SignalP"/>
    </source>
</evidence>
<feature type="signal peptide" evidence="7">
    <location>
        <begin position="1"/>
        <end position="25"/>
    </location>
</feature>
<feature type="domain" description="ABC transporter substrate-binding protein PnrA-like" evidence="8">
    <location>
        <begin position="55"/>
        <end position="314"/>
    </location>
</feature>
<dbReference type="Gene3D" id="3.40.50.2300">
    <property type="match status" value="2"/>
</dbReference>
<gene>
    <name evidence="9" type="ORF">TK50_14035</name>
</gene>
<evidence type="ECO:0000313" key="10">
    <source>
        <dbReference type="Proteomes" id="UP000032254"/>
    </source>
</evidence>
<dbReference type="PANTHER" id="PTHR34296:SF2">
    <property type="entry name" value="ABC TRANSPORTER GUANOSINE-BINDING PROTEIN NUPN"/>
    <property type="match status" value="1"/>
</dbReference>
<keyword evidence="6" id="KW-0449">Lipoprotein</keyword>
<protein>
    <submittedName>
        <fullName evidence="9">Membrane protein</fullName>
    </submittedName>
</protein>
<dbReference type="Pfam" id="PF02608">
    <property type="entry name" value="Bmp"/>
    <property type="match status" value="1"/>
</dbReference>
<organism evidence="9 10">
    <name type="scientific">Micromonospora haikouensis</name>
    <dbReference type="NCBI Taxonomy" id="686309"/>
    <lineage>
        <taxon>Bacteria</taxon>
        <taxon>Bacillati</taxon>
        <taxon>Actinomycetota</taxon>
        <taxon>Actinomycetes</taxon>
        <taxon>Micromonosporales</taxon>
        <taxon>Micromonosporaceae</taxon>
        <taxon>Micromonospora</taxon>
    </lineage>
</organism>
<comment type="subcellular location">
    <subcellularLocation>
        <location evidence="1">Cell membrane</location>
        <topology evidence="1">Lipid-anchor</topology>
    </subcellularLocation>
</comment>
<keyword evidence="3" id="KW-1003">Cell membrane</keyword>
<dbReference type="PANTHER" id="PTHR34296">
    <property type="entry name" value="TRANSCRIPTIONAL ACTIVATOR PROTEIN MED"/>
    <property type="match status" value="1"/>
</dbReference>
<reference evidence="9 10" key="1">
    <citation type="submission" date="2015-01" db="EMBL/GenBank/DDBJ databases">
        <title>Sequencing and annotation of Micromonospora carbonacea strain JXNU-1 genome.</title>
        <authorList>
            <person name="Long Z."/>
            <person name="Huang Y."/>
            <person name="Jiang Y."/>
        </authorList>
    </citation>
    <scope>NUCLEOTIDE SEQUENCE [LARGE SCALE GENOMIC DNA]</scope>
    <source>
        <strain evidence="9 10">JXNU-1</strain>
    </source>
</reference>
<dbReference type="PATRIC" id="fig|47853.6.peg.2964"/>
<dbReference type="PROSITE" id="PS51257">
    <property type="entry name" value="PROKAR_LIPOPROTEIN"/>
    <property type="match status" value="1"/>
</dbReference>
<dbReference type="InterPro" id="IPR003760">
    <property type="entry name" value="PnrA-like"/>
</dbReference>
<keyword evidence="5" id="KW-0472">Membrane</keyword>
<evidence type="ECO:0000256" key="1">
    <source>
        <dbReference type="ARBA" id="ARBA00004193"/>
    </source>
</evidence>
<keyword evidence="4 7" id="KW-0732">Signal</keyword>
<accession>A0A0D0XA29</accession>
<evidence type="ECO:0000256" key="4">
    <source>
        <dbReference type="ARBA" id="ARBA00022729"/>
    </source>
</evidence>
<dbReference type="RefSeq" id="WP_043963151.1">
    <property type="nucleotide sequence ID" value="NZ_JBEZEN010000021.1"/>
</dbReference>
<proteinExistence type="inferred from homology"/>
<evidence type="ECO:0000256" key="2">
    <source>
        <dbReference type="ARBA" id="ARBA00008610"/>
    </source>
</evidence>
<evidence type="ECO:0000259" key="8">
    <source>
        <dbReference type="Pfam" id="PF02608"/>
    </source>
</evidence>
<dbReference type="SUPFAM" id="SSF53822">
    <property type="entry name" value="Periplasmic binding protein-like I"/>
    <property type="match status" value="1"/>
</dbReference>
<evidence type="ECO:0000313" key="9">
    <source>
        <dbReference type="EMBL" id="KIR66270.1"/>
    </source>
</evidence>
<dbReference type="InterPro" id="IPR050957">
    <property type="entry name" value="BMP_lipoprotein"/>
</dbReference>
<dbReference type="InterPro" id="IPR028082">
    <property type="entry name" value="Peripla_BP_I"/>
</dbReference>
<dbReference type="OrthoDB" id="9784230at2"/>
<dbReference type="GeneID" id="301305229"/>
<name>A0A0D0XA29_9ACTN</name>
<evidence type="ECO:0000256" key="6">
    <source>
        <dbReference type="ARBA" id="ARBA00023288"/>
    </source>
</evidence>
<comment type="similarity">
    <text evidence="2">Belongs to the BMP lipoprotein family.</text>
</comment>
<comment type="caution">
    <text evidence="9">The sequence shown here is derived from an EMBL/GenBank/DDBJ whole genome shotgun (WGS) entry which is preliminary data.</text>
</comment>
<dbReference type="AlphaFoldDB" id="A0A0D0XA29"/>
<dbReference type="EMBL" id="JXSX01000001">
    <property type="protein sequence ID" value="KIR66270.1"/>
    <property type="molecule type" value="Genomic_DNA"/>
</dbReference>
<dbReference type="Proteomes" id="UP000032254">
    <property type="component" value="Unassembled WGS sequence"/>
</dbReference>
<dbReference type="GO" id="GO:0005886">
    <property type="term" value="C:plasma membrane"/>
    <property type="evidence" value="ECO:0007669"/>
    <property type="project" value="UniProtKB-SubCell"/>
</dbReference>
<sequence length="359" mass="36925">MTLRTAKGPAAVLAGALAFALFGCASNDASAPSAAGTASGGTTQAGQPDVNGDGKVVIGVLSPGDINDKGYYESFVVGAEKFATSKGWQVIKRGSVPATEALAAARALCQQGVDMVALGASELKDAIPASEEPVCAKTAWYVPSSENVPQTPRTVISSDDPNQSMLAAGYATGLLMQQKNATKAGFVTGMEADFSVNAAKAFKAGIRMVVPKAELVTTYTGDFNDSAKAREAVQAQLSQGVKVIYPYLGGATDAAAKLAADGGAITLTPGTDRCDSTDPRFDISVIFDPGAYFAAALELFAKGEMQLGTTKVWHLGKDAYPTVKICSPTAEQTQKMDAFIADVGADKIDTKAEVAKLGS</sequence>
<keyword evidence="10" id="KW-1185">Reference proteome</keyword>
<feature type="chain" id="PRO_5039338926" evidence="7">
    <location>
        <begin position="26"/>
        <end position="359"/>
    </location>
</feature>
<evidence type="ECO:0000256" key="5">
    <source>
        <dbReference type="ARBA" id="ARBA00023136"/>
    </source>
</evidence>
<evidence type="ECO:0000256" key="3">
    <source>
        <dbReference type="ARBA" id="ARBA00022475"/>
    </source>
</evidence>